<dbReference type="EMBL" id="ON113168">
    <property type="protein sequence ID" value="UQT00209.1"/>
    <property type="molecule type" value="Genomic_DNA"/>
</dbReference>
<evidence type="ECO:0000313" key="3">
    <source>
        <dbReference type="Proteomes" id="UP001057485"/>
    </source>
</evidence>
<feature type="compositionally biased region" description="Basic residues" evidence="1">
    <location>
        <begin position="133"/>
        <end position="145"/>
    </location>
</feature>
<reference evidence="2 3" key="1">
    <citation type="submission" date="2022-03" db="EMBL/GenBank/DDBJ databases">
        <title>Phage cocktails constrain the growth of Enterococcus.</title>
        <authorList>
            <person name="Wandro S."/>
        </authorList>
    </citation>
    <scope>NUCLEOTIDE SEQUENCE [LARGE SCALE GENOMIC DNA]</scope>
</reference>
<keyword evidence="3" id="KW-1185">Reference proteome</keyword>
<accession>A0A9E7DUX8</accession>
<gene>
    <name evidence="2" type="ORF">EGEOBHOM_00050</name>
</gene>
<evidence type="ECO:0000313" key="2">
    <source>
        <dbReference type="EMBL" id="UQT00209.1"/>
    </source>
</evidence>
<sequence>MENGETRHFLNTLVDTNIVAWEKHLNTLRKGLHLYKTAVAYNQMYGSYELFLYIRNEELNRREVIPVSVDGLEARYLYLDSYNYSFHKLGEYYDKAVISTIEKYVRQVGRSHAEAKELGIRKYKETSRNNRTQTRKFKPRKGNIK</sequence>
<dbReference type="Proteomes" id="UP001057485">
    <property type="component" value="Segment"/>
</dbReference>
<feature type="region of interest" description="Disordered" evidence="1">
    <location>
        <begin position="119"/>
        <end position="145"/>
    </location>
</feature>
<feature type="compositionally biased region" description="Basic and acidic residues" evidence="1">
    <location>
        <begin position="119"/>
        <end position="128"/>
    </location>
</feature>
<evidence type="ECO:0000256" key="1">
    <source>
        <dbReference type="SAM" id="MobiDB-lite"/>
    </source>
</evidence>
<protein>
    <submittedName>
        <fullName evidence="2">Uncharacterized protein</fullName>
    </submittedName>
</protein>
<name>A0A9E7DUX8_9CAUD</name>
<proteinExistence type="predicted"/>
<organism evidence="2 3">
    <name type="scientific">Enterococcus phage vB_OCPT_Car</name>
    <dbReference type="NCBI Taxonomy" id="2922319"/>
    <lineage>
        <taxon>Viruses</taxon>
        <taxon>Duplodnaviria</taxon>
        <taxon>Heunggongvirae</taxon>
        <taxon>Uroviricota</taxon>
        <taxon>Caudoviricetes</taxon>
        <taxon>Herelleviridae</taxon>
        <taxon>Brockvirinae</taxon>
        <taxon>Kochikohdavirus</taxon>
        <taxon>Kochikohdavirus car</taxon>
    </lineage>
</organism>